<dbReference type="InterPro" id="IPR038063">
    <property type="entry name" value="Transpep_catalytic_dom"/>
</dbReference>
<feature type="active site" description="Proton donor/acceptor" evidence="7">
    <location>
        <position position="363"/>
    </location>
</feature>
<feature type="signal peptide" evidence="9">
    <location>
        <begin position="1"/>
        <end position="29"/>
    </location>
</feature>
<dbReference type="EMBL" id="JBHLTL010000001">
    <property type="protein sequence ID" value="MFC0588847.1"/>
    <property type="molecule type" value="Genomic_DNA"/>
</dbReference>
<dbReference type="Pfam" id="PF03734">
    <property type="entry name" value="YkuD"/>
    <property type="match status" value="1"/>
</dbReference>
<keyword evidence="5 7" id="KW-0573">Peptidoglycan synthesis</keyword>
<evidence type="ECO:0000256" key="8">
    <source>
        <dbReference type="SAM" id="MobiDB-lite"/>
    </source>
</evidence>
<sequence>MVHRGKTGLGFGVGLAALGAVCLPGTASAAQNAAQPATPPAQKPATGQPVSILPAPTAQPTPAATATPAPQIQPAPVAAPVPTPPAMPTVLPVDEPVMAWPVADAQALLAVIEKVDADGLIPADYEPAKLRAAIAAGPGAALDAQASKSFAWLAEDMRDGRTRMQSRLQWYVVDKDVEKSSISGVMAAALANHDIAGTIAALAPTHPDYVALKALYVATPKADKARKLIQINLDRWRWLPREMGKYYLLTNLPEFQLRLTVDNTIIRSYRTVVGKPGKTATPNLAETVQNVVFNPTWTVPQSIVVGEGLGARLWANPKAAARENYKITKNKDGTFTVVQQPGDGNSLGRMKIDMPNPHAIYLHDTPSKALFNTPVRAYSHGCVRTERAVELGMTMAILGAGLTPEQAVQYSLSGKYTKVPMTKTFPVYLTYFTMATGIDGKMGKFADIYGRDVPVLASFAKPREAWNGQRTTSEKVIKLDNPL</sequence>
<organism evidence="11 12">
    <name type="scientific">Novosphingobium aquiterrae</name>
    <dbReference type="NCBI Taxonomy" id="624388"/>
    <lineage>
        <taxon>Bacteria</taxon>
        <taxon>Pseudomonadati</taxon>
        <taxon>Pseudomonadota</taxon>
        <taxon>Alphaproteobacteria</taxon>
        <taxon>Sphingomonadales</taxon>
        <taxon>Sphingomonadaceae</taxon>
        <taxon>Novosphingobium</taxon>
    </lineage>
</organism>
<protein>
    <submittedName>
        <fullName evidence="11">L,D-transpeptidase family protein</fullName>
    </submittedName>
</protein>
<dbReference type="Gene3D" id="2.40.440.10">
    <property type="entry name" value="L,D-transpeptidase catalytic domain-like"/>
    <property type="match status" value="1"/>
</dbReference>
<gene>
    <name evidence="11" type="ORF">ACFFF7_05420</name>
</gene>
<dbReference type="InterPro" id="IPR052905">
    <property type="entry name" value="LD-transpeptidase_YkuD-like"/>
</dbReference>
<evidence type="ECO:0000256" key="3">
    <source>
        <dbReference type="ARBA" id="ARBA00022679"/>
    </source>
</evidence>
<keyword evidence="3" id="KW-0808">Transferase</keyword>
<name>A0ABV6PG73_9SPHN</name>
<dbReference type="InterPro" id="IPR005490">
    <property type="entry name" value="LD_TPept_cat_dom"/>
</dbReference>
<evidence type="ECO:0000256" key="1">
    <source>
        <dbReference type="ARBA" id="ARBA00004752"/>
    </source>
</evidence>
<dbReference type="PANTHER" id="PTHR41533:SF2">
    <property type="entry name" value="BLR7131 PROTEIN"/>
    <property type="match status" value="1"/>
</dbReference>
<feature type="active site" description="Nucleophile" evidence="7">
    <location>
        <position position="382"/>
    </location>
</feature>
<dbReference type="CDD" id="cd16913">
    <property type="entry name" value="YkuD_like"/>
    <property type="match status" value="1"/>
</dbReference>
<keyword evidence="4 7" id="KW-0133">Cell shape</keyword>
<proteinExistence type="inferred from homology"/>
<evidence type="ECO:0000256" key="2">
    <source>
        <dbReference type="ARBA" id="ARBA00005992"/>
    </source>
</evidence>
<comment type="similarity">
    <text evidence="2">Belongs to the YkuD family.</text>
</comment>
<keyword evidence="9" id="KW-0732">Signal</keyword>
<accession>A0ABV6PG73</accession>
<feature type="chain" id="PRO_5045415981" evidence="9">
    <location>
        <begin position="30"/>
        <end position="483"/>
    </location>
</feature>
<evidence type="ECO:0000256" key="6">
    <source>
        <dbReference type="ARBA" id="ARBA00023316"/>
    </source>
</evidence>
<dbReference type="PANTHER" id="PTHR41533">
    <property type="entry name" value="L,D-TRANSPEPTIDASE HI_1667-RELATED"/>
    <property type="match status" value="1"/>
</dbReference>
<dbReference type="PROSITE" id="PS52029">
    <property type="entry name" value="LD_TPASE"/>
    <property type="match status" value="1"/>
</dbReference>
<feature type="compositionally biased region" description="Pro residues" evidence="8">
    <location>
        <begin position="71"/>
        <end position="80"/>
    </location>
</feature>
<evidence type="ECO:0000256" key="5">
    <source>
        <dbReference type="ARBA" id="ARBA00022984"/>
    </source>
</evidence>
<comment type="pathway">
    <text evidence="1 7">Cell wall biogenesis; peptidoglycan biosynthesis.</text>
</comment>
<feature type="compositionally biased region" description="Low complexity" evidence="8">
    <location>
        <begin position="43"/>
        <end position="70"/>
    </location>
</feature>
<keyword evidence="12" id="KW-1185">Reference proteome</keyword>
<evidence type="ECO:0000313" key="12">
    <source>
        <dbReference type="Proteomes" id="UP001589943"/>
    </source>
</evidence>
<comment type="caution">
    <text evidence="11">The sequence shown here is derived from an EMBL/GenBank/DDBJ whole genome shotgun (WGS) entry which is preliminary data.</text>
</comment>
<evidence type="ECO:0000259" key="10">
    <source>
        <dbReference type="PROSITE" id="PS52029"/>
    </source>
</evidence>
<dbReference type="RefSeq" id="WP_379480336.1">
    <property type="nucleotide sequence ID" value="NZ_JBHLTL010000001.1"/>
</dbReference>
<feature type="region of interest" description="Disordered" evidence="8">
    <location>
        <begin position="33"/>
        <end position="80"/>
    </location>
</feature>
<feature type="domain" description="L,D-TPase catalytic" evidence="10">
    <location>
        <begin position="246"/>
        <end position="405"/>
    </location>
</feature>
<dbReference type="Proteomes" id="UP001589943">
    <property type="component" value="Unassembled WGS sequence"/>
</dbReference>
<evidence type="ECO:0000256" key="4">
    <source>
        <dbReference type="ARBA" id="ARBA00022960"/>
    </source>
</evidence>
<evidence type="ECO:0000256" key="9">
    <source>
        <dbReference type="SAM" id="SignalP"/>
    </source>
</evidence>
<keyword evidence="6 7" id="KW-0961">Cell wall biogenesis/degradation</keyword>
<evidence type="ECO:0000256" key="7">
    <source>
        <dbReference type="PROSITE-ProRule" id="PRU01373"/>
    </source>
</evidence>
<dbReference type="Pfam" id="PF20142">
    <property type="entry name" value="Scaffold"/>
    <property type="match status" value="1"/>
</dbReference>
<evidence type="ECO:0000313" key="11">
    <source>
        <dbReference type="EMBL" id="MFC0588847.1"/>
    </source>
</evidence>
<reference evidence="11 12" key="1">
    <citation type="submission" date="2024-09" db="EMBL/GenBank/DDBJ databases">
        <authorList>
            <person name="Sun Q."/>
            <person name="Mori K."/>
        </authorList>
    </citation>
    <scope>NUCLEOTIDE SEQUENCE [LARGE SCALE GENOMIC DNA]</scope>
    <source>
        <strain evidence="11 12">NCAIM B.02537</strain>
    </source>
</reference>
<dbReference type="SUPFAM" id="SSF141523">
    <property type="entry name" value="L,D-transpeptidase catalytic domain-like"/>
    <property type="match status" value="1"/>
</dbReference>
<dbReference type="InterPro" id="IPR045380">
    <property type="entry name" value="LD_TPept_scaffold_dom"/>
</dbReference>